<evidence type="ECO:0000256" key="1">
    <source>
        <dbReference type="ARBA" id="ARBA00008779"/>
    </source>
</evidence>
<dbReference type="PANTHER" id="PTHR42693:SF53">
    <property type="entry name" value="ENDO-4-O-SULFATASE"/>
    <property type="match status" value="1"/>
</dbReference>
<keyword evidence="3" id="KW-0378">Hydrolase</keyword>
<evidence type="ECO:0000256" key="3">
    <source>
        <dbReference type="ARBA" id="ARBA00022801"/>
    </source>
</evidence>
<dbReference type="GO" id="GO:0046872">
    <property type="term" value="F:metal ion binding"/>
    <property type="evidence" value="ECO:0007669"/>
    <property type="project" value="UniProtKB-KW"/>
</dbReference>
<keyword evidence="7" id="KW-1185">Reference proteome</keyword>
<reference evidence="6 7" key="1">
    <citation type="submission" date="2024-10" db="EMBL/GenBank/DDBJ databases">
        <title>Updated reference genomes for cyclostephanoid diatoms.</title>
        <authorList>
            <person name="Roberts W.R."/>
            <person name="Alverson A.J."/>
        </authorList>
    </citation>
    <scope>NUCLEOTIDE SEQUENCE [LARGE SCALE GENOMIC DNA]</scope>
    <source>
        <strain evidence="6 7">AJA010-31</strain>
    </source>
</reference>
<protein>
    <recommendedName>
        <fullName evidence="5">Sulfatase N-terminal domain-containing protein</fullName>
    </recommendedName>
</protein>
<accession>A0ABD3PT86</accession>
<evidence type="ECO:0000313" key="7">
    <source>
        <dbReference type="Proteomes" id="UP001530400"/>
    </source>
</evidence>
<keyword evidence="2" id="KW-0479">Metal-binding</keyword>
<comment type="caution">
    <text evidence="6">The sequence shown here is derived from an EMBL/GenBank/DDBJ whole genome shotgun (WGS) entry which is preliminary data.</text>
</comment>
<evidence type="ECO:0000256" key="2">
    <source>
        <dbReference type="ARBA" id="ARBA00022723"/>
    </source>
</evidence>
<dbReference type="GO" id="GO:0016787">
    <property type="term" value="F:hydrolase activity"/>
    <property type="evidence" value="ECO:0007669"/>
    <property type="project" value="UniProtKB-KW"/>
</dbReference>
<comment type="similarity">
    <text evidence="1">Belongs to the sulfatase family.</text>
</comment>
<dbReference type="InterPro" id="IPR050738">
    <property type="entry name" value="Sulfatase"/>
</dbReference>
<evidence type="ECO:0000313" key="6">
    <source>
        <dbReference type="EMBL" id="KAL3791042.1"/>
    </source>
</evidence>
<evidence type="ECO:0000256" key="4">
    <source>
        <dbReference type="ARBA" id="ARBA00022837"/>
    </source>
</evidence>
<evidence type="ECO:0000259" key="5">
    <source>
        <dbReference type="Pfam" id="PF00884"/>
    </source>
</evidence>
<keyword evidence="4" id="KW-0106">Calcium</keyword>
<sequence length="551" mass="62437">MIILLFVTDQLRNDAFDPAITPNLHNLSSTSTSFLNSYVSAPTCTPARAGLLTGKSPWNHGLLGSSFTVWCEEYPTTLPEVLHEIGYQTSVVGKNHFGVDTTMIGARFISHGYREMNLYEGSLRITSEVPDDYYKWFYEVVPGVDPLATCNDRFEDGLQWQVVVFQLIANDWESCPYGFEEYVHPTSWTTRSALDQINALSLDDSNERLFLKVSYHRPHSPYDPPARLFDKHMSIAHQDKYGRIIQNDSWDKEWLNTTTMSRSAYNGDPGDAKARQSRAAYYANVEFVDEGVGQILDTLREKNLLDDAFVAWITDHGDMNGDHNLWRKGFPYEGSTHVPMLMKLPGQKEGALSNAIVELRDVAPTLYDLVGALQEVQERDPLLNGQSLMPILRGQATKVRDVLDLEHSKVWNDDRIHWNALVGYDDNDNLYKYIYFANGKEQLFCLSDDPNEHQDLSEDIEKVQYWRSIMAKQFQDEERGHEWVASDGTLVANRAPILMGPNFPCPPRDVNSGMSNAAENNFGVTHDLLSTSAICIRNILFKIFGIGKVAN</sequence>
<feature type="domain" description="Sulfatase N-terminal" evidence="5">
    <location>
        <begin position="17"/>
        <end position="371"/>
    </location>
</feature>
<dbReference type="InterPro" id="IPR000917">
    <property type="entry name" value="Sulfatase_N"/>
</dbReference>
<dbReference type="PANTHER" id="PTHR42693">
    <property type="entry name" value="ARYLSULFATASE FAMILY MEMBER"/>
    <property type="match status" value="1"/>
</dbReference>
<name>A0ABD3PT86_9STRA</name>
<dbReference type="SUPFAM" id="SSF53649">
    <property type="entry name" value="Alkaline phosphatase-like"/>
    <property type="match status" value="1"/>
</dbReference>
<proteinExistence type="inferred from homology"/>
<dbReference type="Gene3D" id="3.40.720.10">
    <property type="entry name" value="Alkaline Phosphatase, subunit A"/>
    <property type="match status" value="1"/>
</dbReference>
<dbReference type="AlphaFoldDB" id="A0ABD3PT86"/>
<dbReference type="Pfam" id="PF00884">
    <property type="entry name" value="Sulfatase"/>
    <property type="match status" value="1"/>
</dbReference>
<dbReference type="PROSITE" id="PS00523">
    <property type="entry name" value="SULFATASE_1"/>
    <property type="match status" value="1"/>
</dbReference>
<dbReference type="InterPro" id="IPR017850">
    <property type="entry name" value="Alkaline_phosphatase_core_sf"/>
</dbReference>
<organism evidence="6 7">
    <name type="scientific">Cyclotella atomus</name>
    <dbReference type="NCBI Taxonomy" id="382360"/>
    <lineage>
        <taxon>Eukaryota</taxon>
        <taxon>Sar</taxon>
        <taxon>Stramenopiles</taxon>
        <taxon>Ochrophyta</taxon>
        <taxon>Bacillariophyta</taxon>
        <taxon>Coscinodiscophyceae</taxon>
        <taxon>Thalassiosirophycidae</taxon>
        <taxon>Stephanodiscales</taxon>
        <taxon>Stephanodiscaceae</taxon>
        <taxon>Cyclotella</taxon>
    </lineage>
</organism>
<dbReference type="InterPro" id="IPR024607">
    <property type="entry name" value="Sulfatase_CS"/>
</dbReference>
<dbReference type="Proteomes" id="UP001530400">
    <property type="component" value="Unassembled WGS sequence"/>
</dbReference>
<gene>
    <name evidence="6" type="ORF">ACHAWO_010557</name>
</gene>
<dbReference type="EMBL" id="JALLPJ020000474">
    <property type="protein sequence ID" value="KAL3791042.1"/>
    <property type="molecule type" value="Genomic_DNA"/>
</dbReference>